<dbReference type="SUPFAM" id="SSF55073">
    <property type="entry name" value="Nucleotide cyclase"/>
    <property type="match status" value="2"/>
</dbReference>
<name>A0ABD1FAR0_HYPHA</name>
<dbReference type="GO" id="GO:0005524">
    <property type="term" value="F:ATP binding"/>
    <property type="evidence" value="ECO:0007669"/>
    <property type="project" value="UniProtKB-KW"/>
</dbReference>
<sequence>MEIMEKALETSKSSLDFEWTMDTKILKKDNNDWKNRRAIPLSQTTLTRNHSDSISYQQREEDHTRIFASLVPDEVIYHIHDYSRRNFDACLLFGDVSGFTDLCEKYNKTGKGGPSKLTQVLNNYIGAMVQEILSHYGDVFKFSGDAFIAFWKVTDTLSMKDAVHEAIDCSLDIQKTYGRYQAEQDVIIRVKLAISAGNLTFSLLGDMENSYYFVFGPPILDLKAAECQSFAGDIIITKTTWQHVSPNDYLAEELRDGMHAKIYGVGPNWRNIQRSNQFPKGNTPQLSQNDKISEVSVNIGEEMFDRSINSLKNYPNTSTGTTSTSGGQMFTTTNDQYALRPSVNMCLRLHMLKDLKKFIISPVERGVMADEPIEYLTEIRQVTILFINCKIKISAEVKSAQVIDIADEAFVTVNRLVKEKYGCLNKLNMFDKDLLMLVIFGLRGLKHEMECQTALKCAKECYESLVKIPNIACVGAAVTTGKTYCGAFGHALRREYTVISLIVNKAARLMVAYPNKVTCDRETFLHSKLEARNFILQEYKPLKGIINPGPIYEFKEMECTRKVASNISARPLLGREQEIDLYLHLVKEAAKYSQIYQQNKQFYGMLVIQGESRQGKTRLLEEMIYTTERRTPICRFTLKKEDLKIAYSTIRLLFNPLLGLEEQSTSSNRESKILRRLKKEGLESDAYHLNDIFDLNFKIPSTYNQLDSSEKYRHLKRIFRLFCTAVLRVFWIIAIDNSEFVDVESWVLISILVKMNLVFIVATMGLRSMISPVAIKVLKMPNIKVIQMKCIDKWYHVGLACQMLDVDAIPAELEKVIQARSNGNPGWVESFLISLLQSSGLFIRDITRKQAFESGLVMAPLYMMIRLSDEEKNLWVEIVEEGPQNTDTCSKWRMYVDSCRESYPDLSTAKSLEDKFNLHALIKVCVLNPEFNIDEVDPELSMDVIILQTFDSLTSYEQLLIKCSSILGDVFPRDMLMYIMSSSAVRLTTLAVKKLFEIHVLSCARGNFIDGGLIFKERLKNPNEQTEVACECKGLIIDELCQDLPKYASCGYMRFLSTTFRETTYNLLTDNQKREFHARAIRYLEKETRKCRACGNGYFTKYMGSKLDYDLRNIRRKRQKKLDKKLDLNQMANIIINSRDSDVPRFSFFSGGSNHSTGLRTSSGHGVGTYSTISSHASDFQLNISKNFESALEGDFQVIEANIGFKTINRYKNDYIITKTFSDTDYSQCTCLLILNTMYSQMIEHCSGAGLVGKMMNAMIDFCYVCIESQNVPQALKILEEALDLLNGPVKQTLDLEWMVTLKRGKLYSIMGFARIKLGHYDEGYRNLIEALDIYGIKFPVNSVKLCLRNASLKFQQNLSLYAFPLFFLKNNDDDDISNYYNDVSECLTYLFEYYKAKHLWKHAKVAALWALREAKYTETHFALICISYGNMINICTHFGEQNHNIALEVFAFEICYRKKSFVEREELKAVSKLYFAIFIARACRAEIEKATYIGYLLWRIGSSTHMIVILLKLLPLLILLNLMRKHINEAGSLIQEIKTVSGEDTDISGICWYYALCATFHLETGVIVVPIRNCVAFSKSDGIKPAIRDPDAKIRLIMALWLWNIRTNNWEGAFVWDEEVIKFNVKPQGENVENLLTALYYLEGLIIMLVWKLDRKNIQTSEMLQVKIKKLFKRLFKAGKTVSLIRPRLYHLKAYFHVCVTNKYNEAFQIMRKANAIALKYGNEMEASWINHNEQAWCNKLSRLEKNFWRMHADDDNHVEYNENDEIQETFGHYTLPIPMYL</sequence>
<dbReference type="InterPro" id="IPR001054">
    <property type="entry name" value="A/G_cyclase"/>
</dbReference>
<feature type="domain" description="Guanylate cyclase" evidence="5">
    <location>
        <begin position="90"/>
        <end position="219"/>
    </location>
</feature>
<dbReference type="Proteomes" id="UP001566132">
    <property type="component" value="Unassembled WGS sequence"/>
</dbReference>
<dbReference type="InterPro" id="IPR029787">
    <property type="entry name" value="Nucleotide_cyclase"/>
</dbReference>
<dbReference type="EMBL" id="JBDJPC010000002">
    <property type="protein sequence ID" value="KAL1513755.1"/>
    <property type="molecule type" value="Genomic_DNA"/>
</dbReference>
<dbReference type="FunFam" id="3.30.70.1230:FF:000017">
    <property type="entry name" value="Adenylate cyclase type 10"/>
    <property type="match status" value="1"/>
</dbReference>
<dbReference type="CDD" id="cd07302">
    <property type="entry name" value="CHD"/>
    <property type="match status" value="2"/>
</dbReference>
<dbReference type="Pfam" id="PF00211">
    <property type="entry name" value="Guanylate_cyc"/>
    <property type="match status" value="1"/>
</dbReference>
<dbReference type="Gene3D" id="3.30.70.1230">
    <property type="entry name" value="Nucleotide cyclase"/>
    <property type="match status" value="2"/>
</dbReference>
<dbReference type="PANTHER" id="PTHR16305:SF28">
    <property type="entry name" value="GUANYLATE CYCLASE DOMAIN-CONTAINING PROTEIN"/>
    <property type="match status" value="1"/>
</dbReference>
<keyword evidence="7" id="KW-1185">Reference proteome</keyword>
<evidence type="ECO:0000256" key="1">
    <source>
        <dbReference type="ARBA" id="ARBA00022741"/>
    </source>
</evidence>
<gene>
    <name evidence="6" type="ORF">ABEB36_003124</name>
</gene>
<keyword evidence="1" id="KW-0547">Nucleotide-binding</keyword>
<evidence type="ECO:0000313" key="7">
    <source>
        <dbReference type="Proteomes" id="UP001566132"/>
    </source>
</evidence>
<evidence type="ECO:0000313" key="6">
    <source>
        <dbReference type="EMBL" id="KAL1513755.1"/>
    </source>
</evidence>
<evidence type="ECO:0000256" key="2">
    <source>
        <dbReference type="ARBA" id="ARBA00022840"/>
    </source>
</evidence>
<keyword evidence="2" id="KW-0067">ATP-binding</keyword>
<proteinExistence type="predicted"/>
<dbReference type="GO" id="GO:0016829">
    <property type="term" value="F:lyase activity"/>
    <property type="evidence" value="ECO:0007669"/>
    <property type="project" value="UniProtKB-KW"/>
</dbReference>
<evidence type="ECO:0000256" key="4">
    <source>
        <dbReference type="SAM" id="MobiDB-lite"/>
    </source>
</evidence>
<feature type="region of interest" description="Disordered" evidence="4">
    <location>
        <begin position="310"/>
        <end position="329"/>
    </location>
</feature>
<keyword evidence="3" id="KW-0456">Lyase</keyword>
<feature type="compositionally biased region" description="Low complexity" evidence="4">
    <location>
        <begin position="317"/>
        <end position="329"/>
    </location>
</feature>
<dbReference type="PROSITE" id="PS50125">
    <property type="entry name" value="GUANYLATE_CYCLASE_2"/>
    <property type="match status" value="1"/>
</dbReference>
<protein>
    <recommendedName>
        <fullName evidence="5">Guanylate cyclase domain-containing protein</fullName>
    </recommendedName>
</protein>
<comment type="caution">
    <text evidence="6">The sequence shown here is derived from an EMBL/GenBank/DDBJ whole genome shotgun (WGS) entry which is preliminary data.</text>
</comment>
<evidence type="ECO:0000256" key="3">
    <source>
        <dbReference type="ARBA" id="ARBA00023239"/>
    </source>
</evidence>
<organism evidence="6 7">
    <name type="scientific">Hypothenemus hampei</name>
    <name type="common">Coffee berry borer</name>
    <dbReference type="NCBI Taxonomy" id="57062"/>
    <lineage>
        <taxon>Eukaryota</taxon>
        <taxon>Metazoa</taxon>
        <taxon>Ecdysozoa</taxon>
        <taxon>Arthropoda</taxon>
        <taxon>Hexapoda</taxon>
        <taxon>Insecta</taxon>
        <taxon>Pterygota</taxon>
        <taxon>Neoptera</taxon>
        <taxon>Endopterygota</taxon>
        <taxon>Coleoptera</taxon>
        <taxon>Polyphaga</taxon>
        <taxon>Cucujiformia</taxon>
        <taxon>Curculionidae</taxon>
        <taxon>Scolytinae</taxon>
        <taxon>Hypothenemus</taxon>
    </lineage>
</organism>
<reference evidence="6 7" key="1">
    <citation type="submission" date="2024-05" db="EMBL/GenBank/DDBJ databases">
        <title>Genetic variation in Jamaican populations of the coffee berry borer (Hypothenemus hampei).</title>
        <authorList>
            <person name="Errbii M."/>
            <person name="Myrie A."/>
        </authorList>
    </citation>
    <scope>NUCLEOTIDE SEQUENCE [LARGE SCALE GENOMIC DNA]</scope>
    <source>
        <strain evidence="6">JA-Hopewell-2020-01-JO</strain>
        <tissue evidence="6">Whole body</tissue>
    </source>
</reference>
<dbReference type="PANTHER" id="PTHR16305">
    <property type="entry name" value="TESTICULAR SOLUBLE ADENYLYL CYCLASE"/>
    <property type="match status" value="1"/>
</dbReference>
<accession>A0ABD1FAR0</accession>
<evidence type="ECO:0000259" key="5">
    <source>
        <dbReference type="PROSITE" id="PS50125"/>
    </source>
</evidence>